<dbReference type="EMBL" id="JAZEWV010000014">
    <property type="protein sequence ID" value="MEE4543992.1"/>
    <property type="molecule type" value="Genomic_DNA"/>
</dbReference>
<keyword evidence="9" id="KW-1185">Reference proteome</keyword>
<evidence type="ECO:0000256" key="3">
    <source>
        <dbReference type="ARBA" id="ARBA00022475"/>
    </source>
</evidence>
<evidence type="ECO:0000313" key="9">
    <source>
        <dbReference type="Proteomes" id="UP001344658"/>
    </source>
</evidence>
<feature type="transmembrane region" description="Helical" evidence="7">
    <location>
        <begin position="234"/>
        <end position="251"/>
    </location>
</feature>
<dbReference type="Pfam" id="PF07690">
    <property type="entry name" value="MFS_1"/>
    <property type="match status" value="1"/>
</dbReference>
<keyword evidence="6 7" id="KW-0472">Membrane</keyword>
<comment type="subcellular location">
    <subcellularLocation>
        <location evidence="1">Cell inner membrane</location>
        <topology evidence="1">Multi-pass membrane protein</topology>
    </subcellularLocation>
</comment>
<protein>
    <submittedName>
        <fullName evidence="8">MFS transporter</fullName>
    </submittedName>
</protein>
<dbReference type="PANTHER" id="PTHR23513:SF9">
    <property type="entry name" value="ENTEROBACTIN EXPORTER ENTS"/>
    <property type="match status" value="1"/>
</dbReference>
<evidence type="ECO:0000256" key="6">
    <source>
        <dbReference type="ARBA" id="ARBA00023136"/>
    </source>
</evidence>
<evidence type="ECO:0000256" key="1">
    <source>
        <dbReference type="ARBA" id="ARBA00004429"/>
    </source>
</evidence>
<keyword evidence="4 7" id="KW-0812">Transmembrane</keyword>
<comment type="caution">
    <text evidence="8">The sequence shown here is derived from an EMBL/GenBank/DDBJ whole genome shotgun (WGS) entry which is preliminary data.</text>
</comment>
<dbReference type="RefSeq" id="WP_330796892.1">
    <property type="nucleotide sequence ID" value="NZ_JAZEWV010000014.1"/>
</dbReference>
<sequence>MATATFTLPLLVLATTDSATLTGLAFALEWVPRLASFRRAGALVARHGAGQVMRMAAAIRALVLLAAILVLAGAASGAATTATVMALAVLNGVLSQFSYVAAETAGATASQATTRPHRVQGVLLGIDQGAMLAGPAAGAALLQWAGPGSLLGAVAAMSATAAATVPTGLASRGPGFRDGAAAPAVSGWATLKALPALAWLIAGLAVSNLATGTLEAAAPVIVVRNWGHSSASVGAVWSVAAAATLLVVAASRPAIDRWGLWPVGALSAAVASAACLGVAQAHGFPAYTVLVAVLMASEAGMTVVLRTLRSQLVPEQAFAPTLAVTILILLLPFPLAGVLVACTPPAALGQLLTGLAVLQAIALAAAFAKARKAFTPHRAASSPG</sequence>
<evidence type="ECO:0000256" key="4">
    <source>
        <dbReference type="ARBA" id="ARBA00022692"/>
    </source>
</evidence>
<evidence type="ECO:0000256" key="7">
    <source>
        <dbReference type="SAM" id="Phobius"/>
    </source>
</evidence>
<feature type="transmembrane region" description="Helical" evidence="7">
    <location>
        <begin position="285"/>
        <end position="305"/>
    </location>
</feature>
<keyword evidence="3" id="KW-1003">Cell membrane</keyword>
<feature type="transmembrane region" description="Helical" evidence="7">
    <location>
        <begin position="258"/>
        <end position="279"/>
    </location>
</feature>
<dbReference type="PANTHER" id="PTHR23513">
    <property type="entry name" value="INTEGRAL MEMBRANE EFFLUX PROTEIN-RELATED"/>
    <property type="match status" value="1"/>
</dbReference>
<feature type="transmembrane region" description="Helical" evidence="7">
    <location>
        <begin position="347"/>
        <end position="368"/>
    </location>
</feature>
<accession>A0ABU7PDU4</accession>
<evidence type="ECO:0000256" key="5">
    <source>
        <dbReference type="ARBA" id="ARBA00022989"/>
    </source>
</evidence>
<keyword evidence="2" id="KW-0813">Transport</keyword>
<evidence type="ECO:0000313" key="8">
    <source>
        <dbReference type="EMBL" id="MEE4543992.1"/>
    </source>
</evidence>
<organism evidence="8 9">
    <name type="scientific">Actinacidiphila polyblastidii</name>
    <dbReference type="NCBI Taxonomy" id="3110430"/>
    <lineage>
        <taxon>Bacteria</taxon>
        <taxon>Bacillati</taxon>
        <taxon>Actinomycetota</taxon>
        <taxon>Actinomycetes</taxon>
        <taxon>Kitasatosporales</taxon>
        <taxon>Streptomycetaceae</taxon>
        <taxon>Actinacidiphila</taxon>
    </lineage>
</organism>
<dbReference type="InterPro" id="IPR011701">
    <property type="entry name" value="MFS"/>
</dbReference>
<gene>
    <name evidence="8" type="ORF">V2S66_18700</name>
</gene>
<proteinExistence type="predicted"/>
<dbReference type="Gene3D" id="1.20.1250.20">
    <property type="entry name" value="MFS general substrate transporter like domains"/>
    <property type="match status" value="1"/>
</dbReference>
<evidence type="ECO:0000256" key="2">
    <source>
        <dbReference type="ARBA" id="ARBA00022448"/>
    </source>
</evidence>
<dbReference type="Proteomes" id="UP001344658">
    <property type="component" value="Unassembled WGS sequence"/>
</dbReference>
<reference evidence="8 9" key="1">
    <citation type="submission" date="2023-12" db="EMBL/GenBank/DDBJ databases">
        <title>Streptomyces sp. V4-01.</title>
        <authorList>
            <person name="Somphong A."/>
            <person name="Phongsopitanun W."/>
        </authorList>
    </citation>
    <scope>NUCLEOTIDE SEQUENCE [LARGE SCALE GENOMIC DNA]</scope>
    <source>
        <strain evidence="8 9">V4-01</strain>
    </source>
</reference>
<dbReference type="SUPFAM" id="SSF103473">
    <property type="entry name" value="MFS general substrate transporter"/>
    <property type="match status" value="1"/>
</dbReference>
<keyword evidence="5 7" id="KW-1133">Transmembrane helix</keyword>
<feature type="transmembrane region" description="Helical" evidence="7">
    <location>
        <begin position="62"/>
        <end position="90"/>
    </location>
</feature>
<dbReference type="InterPro" id="IPR036259">
    <property type="entry name" value="MFS_trans_sf"/>
</dbReference>
<feature type="transmembrane region" description="Helical" evidence="7">
    <location>
        <begin position="317"/>
        <end position="341"/>
    </location>
</feature>
<name>A0ABU7PDU4_9ACTN</name>